<reference evidence="5" key="1">
    <citation type="submission" date="2020-11" db="EMBL/GenBank/DDBJ databases">
        <authorList>
            <person name="Tran Van P."/>
        </authorList>
    </citation>
    <scope>NUCLEOTIDE SEQUENCE</scope>
</reference>
<feature type="domain" description="TIL" evidence="4">
    <location>
        <begin position="626"/>
        <end position="678"/>
    </location>
</feature>
<keyword evidence="2" id="KW-1015">Disulfide bond</keyword>
<feature type="domain" description="TIL" evidence="4">
    <location>
        <begin position="387"/>
        <end position="438"/>
    </location>
</feature>
<dbReference type="Proteomes" id="UP000759131">
    <property type="component" value="Unassembled WGS sequence"/>
</dbReference>
<feature type="domain" description="TIL" evidence="4">
    <location>
        <begin position="1114"/>
        <end position="1166"/>
    </location>
</feature>
<proteinExistence type="predicted"/>
<feature type="domain" description="TIL" evidence="4">
    <location>
        <begin position="966"/>
        <end position="1017"/>
    </location>
</feature>
<feature type="domain" description="TIL" evidence="4">
    <location>
        <begin position="1394"/>
        <end position="1450"/>
    </location>
</feature>
<feature type="domain" description="TIL" evidence="4">
    <location>
        <begin position="1325"/>
        <end position="1381"/>
    </location>
</feature>
<feature type="domain" description="TIL" evidence="4">
    <location>
        <begin position="1673"/>
        <end position="1729"/>
    </location>
</feature>
<feature type="domain" description="TIL" evidence="4">
    <location>
        <begin position="58"/>
        <end position="111"/>
    </location>
</feature>
<evidence type="ECO:0000256" key="3">
    <source>
        <dbReference type="SAM" id="MobiDB-lite"/>
    </source>
</evidence>
<dbReference type="Gene3D" id="2.10.25.10">
    <property type="entry name" value="Laminin"/>
    <property type="match status" value="24"/>
</dbReference>
<keyword evidence="6" id="KW-1185">Reference proteome</keyword>
<dbReference type="OrthoDB" id="6479225at2759"/>
<evidence type="ECO:0000313" key="6">
    <source>
        <dbReference type="Proteomes" id="UP000759131"/>
    </source>
</evidence>
<dbReference type="PANTHER" id="PTHR23259:SF70">
    <property type="entry name" value="ACCESSORY GLAND PROTEIN ACP62F-RELATED"/>
    <property type="match status" value="1"/>
</dbReference>
<feature type="domain" description="TIL" evidence="4">
    <location>
        <begin position="556"/>
        <end position="608"/>
    </location>
</feature>
<gene>
    <name evidence="5" type="ORF">OSB1V03_LOCUS4873</name>
</gene>
<dbReference type="InterPro" id="IPR002919">
    <property type="entry name" value="TIL_dom"/>
</dbReference>
<feature type="domain" description="TIL" evidence="4">
    <location>
        <begin position="1037"/>
        <end position="1092"/>
    </location>
</feature>
<feature type="domain" description="TIL" evidence="4">
    <location>
        <begin position="188"/>
        <end position="234"/>
    </location>
</feature>
<evidence type="ECO:0000313" key="5">
    <source>
        <dbReference type="EMBL" id="CAD7624428.1"/>
    </source>
</evidence>
<dbReference type="Pfam" id="PF01826">
    <property type="entry name" value="TIL"/>
    <property type="match status" value="22"/>
</dbReference>
<keyword evidence="1" id="KW-0646">Protease inhibitor</keyword>
<protein>
    <recommendedName>
        <fullName evidence="4">TIL domain-containing protein</fullName>
    </recommendedName>
</protein>
<feature type="domain" description="TIL" evidence="4">
    <location>
        <begin position="1535"/>
        <end position="1591"/>
    </location>
</feature>
<feature type="compositionally biased region" description="Basic and acidic residues" evidence="3">
    <location>
        <begin position="1734"/>
        <end position="1750"/>
    </location>
</feature>
<dbReference type="PANTHER" id="PTHR23259">
    <property type="entry name" value="RIDDLE"/>
    <property type="match status" value="1"/>
</dbReference>
<feature type="compositionally biased region" description="Low complexity" evidence="3">
    <location>
        <begin position="1772"/>
        <end position="1806"/>
    </location>
</feature>
<sequence>MIYLEGFVRDKTRQCVLPSECVAPPVRQERRLPRYRPKTTTSLETTTTTTAIPAPGKCGRNEHYSKCGSTCNQTCDTTHNTLCIEECNVGCFCDEGLHRNLDGVCVPKDQCTCTLLAEECECEDSVNEEYYWCYNECGRTCGDWKQPADDRCDKCSRGCFCKEGLARNENGQCVQPKECQNSLAEPQCKANEVYKECGSDCGRHCREMAHKSEGPSQCFSCSAGCYCDHGFIASVLPATQGLSVTHRVLIAELSLTPELLLKSKTPLLTPWLTSDLRKPDLKCGHACNTGCFCKKRFYRNKRGVCVSKDRCDEKDCPAGEQFSNCGNHCRDSCEQTTIKNSKCGDTCEWGCFCRKGLHRNTDGVCVAKDECISRPKSFSALQISAICPLNEEYTECGNSCREPCGATAVCTEQCQKGCFCSKGFFRHRSGRCVSKEQCHELDQCIECDLSEYYSNCGSDCGKQCSDLTKSDKSCELFRNTEFYIAGTDCGKKCADRLNAKTLSYCDLNVRKPGCYCKTGYFRDWSYNCVRGNQCDKGRPAKGGKSKALTTVKPKTCKASEMFTDCGNYCVENCKNSAKELCPLNKCDIGCTCTDGYSRNDDGVCVPTESSCAPKQSDSSPKESKECPFGEAYQKCGKRCAERCGVTKCTNAEKCSAGCFCKSGYGRNIQGVCVPKKDCSKAGFCAKNEDFDMCGNTCVELCDPPTECAAKCKPGCYCRKPDYFRDDDKKCVKDGLKSKTFKKGVYCPAIDPETTPKPKLQSECKANEMFKPCGSLCGQSCSSLKKEFVCPRRKICIKGCFCVEGYYRNKKGKCVPEDECDSADSNKKPKKCKKYEIYKECGNHCADLCTPPAICPYECQSGCFCKDKYFRNKAGESLVDHDNGDPEKCKSPLKRSKCRKNCIQSCAEVTAKMMCPRRKACIAGCFCKEGHVKDKDGSCVPEDECPAPSKDPKSPKLAKDDNEVPDCDDNEEYYPCGDYCIELCKPPESCKRKCKSGCFCKRYFYRNDKGVCVPADKCPNRMKKSPSDGKVGPNACKKKNEEYSTCGRPKCHSCLELSKHLMCPNRQSCETGCFCRGGFYRTTDGDCVPLSQCIPKVPDFKQLATTTPRSKDADCKDNEHYEDCGDHCIELCKPPDSCDAQCDKGCFCDKGYYRDKENGDCVPEKRCPDYEEEVTESLRVKIKIKLKCEDGEIYSECGTRCGQMCSDLFKSTICPKKGLCVTGCYCPEGYYRNNKGKCVVPSHCTDDRPPPEKELKCGEHEAYNKCGDRCSQTCETQMLNMTCPQSKCSAGCFCTEGFFKDAFGNCVALKDCPETTVLDKPLPMKCELNEEFKECGKRCGQTCQESLDNVQCDRQRACVIGCFCKKGHLRNSDGKCVLKEDCPKDKPKEKLDIKCEQNEEYSKCNARCAQGCDDLGSKVVCPKELQCASGCFCKAGFFRNEMGDCVPESECPDVGPPTSVAKPKLDCGENEEYNECGTRCGQACEELGRRVVCSKRRICISGCFCVEGFFRNDAGVCVPMLECPSISPPKRAPPSCDANEDYNECGHRCGQSCEDFHSKKQCPAKQSCVSGCFCNNDHKRDHNGECVSEDKCPAPQKDAKSDVKCSANEHYSDCGSRCGQGCEDLAHPTLCPKNKMCVSGCFCLDGFHRNEVGDCVPHDKCPAIPTDTTRPKECGANEVFTDCGTHCGQKCDELGQGVLCPRKRLCIRGCFCKKGFFRDVNDDCVPQKQCSEKKEKKEKKADDKKEDKNDDKDDGGDDKEEKLDDSEIGNEKAAPTAAAAEESTTTTETTTSATSDETTTTTTPSEE</sequence>
<feature type="domain" description="TIL" evidence="4">
    <location>
        <begin position="763"/>
        <end position="819"/>
    </location>
</feature>
<evidence type="ECO:0000256" key="1">
    <source>
        <dbReference type="ARBA" id="ARBA00022690"/>
    </source>
</evidence>
<evidence type="ECO:0000259" key="4">
    <source>
        <dbReference type="Pfam" id="PF01826"/>
    </source>
</evidence>
<feature type="domain" description="TIL" evidence="4">
    <location>
        <begin position="1466"/>
        <end position="1522"/>
    </location>
</feature>
<feature type="domain" description="TIL" evidence="4">
    <location>
        <begin position="831"/>
        <end position="875"/>
    </location>
</feature>
<name>A0A7R9KM79_9ACAR</name>
<evidence type="ECO:0000256" key="2">
    <source>
        <dbReference type="ARBA" id="ARBA00023157"/>
    </source>
</evidence>
<feature type="domain" description="TIL" evidence="4">
    <location>
        <begin position="1604"/>
        <end position="1660"/>
    </location>
</feature>
<feature type="domain" description="TIL" evidence="4">
    <location>
        <begin position="888"/>
        <end position="944"/>
    </location>
</feature>
<accession>A0A7R9KM79</accession>
<feature type="domain" description="TIL" evidence="4">
    <location>
        <begin position="316"/>
        <end position="371"/>
    </location>
</feature>
<dbReference type="InterPro" id="IPR051368">
    <property type="entry name" value="SerProtInhib-TIL_Domain"/>
</dbReference>
<feature type="region of interest" description="Disordered" evidence="3">
    <location>
        <begin position="1734"/>
        <end position="1806"/>
    </location>
</feature>
<dbReference type="CDD" id="cd19941">
    <property type="entry name" value="TIL"/>
    <property type="match status" value="21"/>
</dbReference>
<organism evidence="5">
    <name type="scientific">Medioppia subpectinata</name>
    <dbReference type="NCBI Taxonomy" id="1979941"/>
    <lineage>
        <taxon>Eukaryota</taxon>
        <taxon>Metazoa</taxon>
        <taxon>Ecdysozoa</taxon>
        <taxon>Arthropoda</taxon>
        <taxon>Chelicerata</taxon>
        <taxon>Arachnida</taxon>
        <taxon>Acari</taxon>
        <taxon>Acariformes</taxon>
        <taxon>Sarcoptiformes</taxon>
        <taxon>Oribatida</taxon>
        <taxon>Brachypylina</taxon>
        <taxon>Oppioidea</taxon>
        <taxon>Oppiidae</taxon>
        <taxon>Medioppia</taxon>
    </lineage>
</organism>
<feature type="domain" description="TIL" evidence="4">
    <location>
        <begin position="126"/>
        <end position="179"/>
    </location>
</feature>
<dbReference type="EMBL" id="OC856894">
    <property type="protein sequence ID" value="CAD7624428.1"/>
    <property type="molecule type" value="Genomic_DNA"/>
</dbReference>
<feature type="domain" description="TIL" evidence="4">
    <location>
        <begin position="1256"/>
        <end position="1311"/>
    </location>
</feature>
<dbReference type="GO" id="GO:0030414">
    <property type="term" value="F:peptidase inhibitor activity"/>
    <property type="evidence" value="ECO:0007669"/>
    <property type="project" value="UniProtKB-KW"/>
</dbReference>
<feature type="domain" description="TIL" evidence="4">
    <location>
        <begin position="684"/>
        <end position="732"/>
    </location>
</feature>
<feature type="domain" description="TIL" evidence="4">
    <location>
        <begin position="1187"/>
        <end position="1243"/>
    </location>
</feature>
<feature type="compositionally biased region" description="Acidic residues" evidence="3">
    <location>
        <begin position="1751"/>
        <end position="1767"/>
    </location>
</feature>
<dbReference type="SUPFAM" id="SSF57567">
    <property type="entry name" value="Serine protease inhibitors"/>
    <property type="match status" value="22"/>
</dbReference>
<dbReference type="InterPro" id="IPR036084">
    <property type="entry name" value="Ser_inhib-like_sf"/>
</dbReference>
<dbReference type="EMBL" id="CAJPIZ010002319">
    <property type="protein sequence ID" value="CAG2104858.1"/>
    <property type="molecule type" value="Genomic_DNA"/>
</dbReference>